<comment type="catalytic activity">
    <reaction evidence="14">
        <text>pyruvate + ATP + H2O = phosphoenolpyruvate + AMP + phosphate + 2 H(+)</text>
        <dbReference type="Rhea" id="RHEA:11364"/>
        <dbReference type="ChEBI" id="CHEBI:15361"/>
        <dbReference type="ChEBI" id="CHEBI:15377"/>
        <dbReference type="ChEBI" id="CHEBI:15378"/>
        <dbReference type="ChEBI" id="CHEBI:30616"/>
        <dbReference type="ChEBI" id="CHEBI:43474"/>
        <dbReference type="ChEBI" id="CHEBI:58702"/>
        <dbReference type="ChEBI" id="CHEBI:456215"/>
        <dbReference type="EC" id="2.7.9.2"/>
    </reaction>
</comment>
<dbReference type="Gene3D" id="3.30.1490.20">
    <property type="entry name" value="ATP-grasp fold, A domain"/>
    <property type="match status" value="2"/>
</dbReference>
<dbReference type="AlphaFoldDB" id="A0A0M4KCG7"/>
<organism evidence="16">
    <name type="scientific">Nannocystis sp. MB1016</name>
    <dbReference type="NCBI Taxonomy" id="1696011"/>
    <lineage>
        <taxon>Bacteria</taxon>
        <taxon>Pseudomonadati</taxon>
        <taxon>Myxococcota</taxon>
        <taxon>Polyangia</taxon>
        <taxon>Nannocystales</taxon>
        <taxon>Nannocystaceae</taxon>
        <taxon>Nannocystis</taxon>
    </lineage>
</organism>
<proteinExistence type="inferred from homology"/>
<dbReference type="UniPathway" id="UPA00138"/>
<evidence type="ECO:0000256" key="3">
    <source>
        <dbReference type="ARBA" id="ARBA00004742"/>
    </source>
</evidence>
<evidence type="ECO:0000256" key="10">
    <source>
        <dbReference type="ARBA" id="ARBA00022777"/>
    </source>
</evidence>
<comment type="pathway">
    <text evidence="3">Carbohydrate biosynthesis; gluconeogenesis.</text>
</comment>
<dbReference type="Pfam" id="PF01326">
    <property type="entry name" value="PPDK_N"/>
    <property type="match status" value="1"/>
</dbReference>
<dbReference type="GO" id="GO:0005524">
    <property type="term" value="F:ATP binding"/>
    <property type="evidence" value="ECO:0007669"/>
    <property type="project" value="UniProtKB-KW"/>
</dbReference>
<evidence type="ECO:0000256" key="7">
    <source>
        <dbReference type="ARBA" id="ARBA00022679"/>
    </source>
</evidence>
<dbReference type="Gene3D" id="3.30.470.20">
    <property type="entry name" value="ATP-grasp fold, B domain"/>
    <property type="match status" value="1"/>
</dbReference>
<protein>
    <recommendedName>
        <fullName evidence="6">Phosphoenolpyruvate synthase</fullName>
        <ecNumber evidence="5">2.7.9.2</ecNumber>
    </recommendedName>
    <alternativeName>
        <fullName evidence="13">Pyruvate, water dikinase</fullName>
    </alternativeName>
</protein>
<evidence type="ECO:0000256" key="6">
    <source>
        <dbReference type="ARBA" id="ARBA00021623"/>
    </source>
</evidence>
<accession>A0A0M4KCG7</accession>
<dbReference type="InterPro" id="IPR006319">
    <property type="entry name" value="PEP_synth"/>
</dbReference>
<reference evidence="16" key="1">
    <citation type="journal article" date="2015" name="Angew. Chem. Int. Ed. Engl.">
        <title>Nannocystin A: an Elongation Factor 1 Inhibitor from Myxobacteria with Differential Anti-Cancer Properties.</title>
        <authorList>
            <person name="Krastel P."/>
            <person name="Roggo S."/>
            <person name="Schirle M."/>
            <person name="Ross N.T."/>
            <person name="Perruccio F."/>
            <person name="Aspesi P.Jr."/>
            <person name="Aust T."/>
            <person name="Buntin K."/>
            <person name="Estoppey D."/>
            <person name="Liechty B."/>
            <person name="Mapa F."/>
            <person name="Memmert K."/>
            <person name="Miller H."/>
            <person name="Pan X."/>
            <person name="Riedl R."/>
            <person name="Thibaut C."/>
            <person name="Thomas J."/>
            <person name="Wagner T."/>
            <person name="Weber E."/>
            <person name="Xie X."/>
            <person name="Schmitt E.K."/>
            <person name="Hoepfner D."/>
        </authorList>
    </citation>
    <scope>NUCLEOTIDE SEQUENCE</scope>
    <source>
        <strain evidence="16">MB1016</strain>
    </source>
</reference>
<evidence type="ECO:0000256" key="12">
    <source>
        <dbReference type="ARBA" id="ARBA00022842"/>
    </source>
</evidence>
<evidence type="ECO:0000313" key="16">
    <source>
        <dbReference type="EMBL" id="ALD82529.1"/>
    </source>
</evidence>
<keyword evidence="10 16" id="KW-0418">Kinase</keyword>
<keyword evidence="12" id="KW-0460">Magnesium</keyword>
<evidence type="ECO:0000256" key="11">
    <source>
        <dbReference type="ARBA" id="ARBA00022840"/>
    </source>
</evidence>
<dbReference type="GO" id="GO:0046872">
    <property type="term" value="F:metal ion binding"/>
    <property type="evidence" value="ECO:0007669"/>
    <property type="project" value="UniProtKB-KW"/>
</dbReference>
<evidence type="ECO:0000256" key="13">
    <source>
        <dbReference type="ARBA" id="ARBA00033470"/>
    </source>
</evidence>
<sequence>MRIAIHDILWLDQPGCDDPARVGGKAANLARLAARCPVPPGFALTAEAHLRSAGDSLPDDLARAVADAYATLGARCGAPDPAVAVRSSAVDEDGASASFAGIFASYLNVRGLDEVLAAIVRCWRSAADPRVVAYRRERGGDSLGVGVLVQALVAADTAAVVFSVNPTSGAADELVINANWGLGESIVGGLATPDTWILRRPALSTIRFRLGDKTQMTVRADGGTHEVPVLRTLRARACLSDAQVHELGGLALRLEDAMGWPVDLECAYEGGRLYLLQCRPITALRRPGP</sequence>
<evidence type="ECO:0000256" key="14">
    <source>
        <dbReference type="ARBA" id="ARBA00047700"/>
    </source>
</evidence>
<dbReference type="EC" id="2.7.9.2" evidence="5"/>
<dbReference type="EMBL" id="KT067736">
    <property type="protein sequence ID" value="ALD82529.1"/>
    <property type="molecule type" value="Genomic_DNA"/>
</dbReference>
<dbReference type="SUPFAM" id="SSF56059">
    <property type="entry name" value="Glutathione synthetase ATP-binding domain-like"/>
    <property type="match status" value="1"/>
</dbReference>
<gene>
    <name evidence="16" type="primary">ncyI</name>
</gene>
<keyword evidence="9" id="KW-0547">Nucleotide-binding</keyword>
<comment type="cofactor">
    <cofactor evidence="1">
        <name>Mg(2+)</name>
        <dbReference type="ChEBI" id="CHEBI:18420"/>
    </cofactor>
</comment>
<name>A0A0M4KCG7_9BACT</name>
<keyword evidence="8" id="KW-0479">Metal-binding</keyword>
<keyword evidence="7" id="KW-0808">Transferase</keyword>
<comment type="function">
    <text evidence="2">Catalyzes the phosphorylation of pyruvate to phosphoenolpyruvate.</text>
</comment>
<evidence type="ECO:0000256" key="1">
    <source>
        <dbReference type="ARBA" id="ARBA00001946"/>
    </source>
</evidence>
<evidence type="ECO:0000256" key="2">
    <source>
        <dbReference type="ARBA" id="ARBA00002988"/>
    </source>
</evidence>
<dbReference type="InterPro" id="IPR002192">
    <property type="entry name" value="PPDK_AMP/ATP-bd"/>
</dbReference>
<dbReference type="InterPro" id="IPR013815">
    <property type="entry name" value="ATP_grasp_subdomain_1"/>
</dbReference>
<evidence type="ECO:0000256" key="5">
    <source>
        <dbReference type="ARBA" id="ARBA00011996"/>
    </source>
</evidence>
<dbReference type="PANTHER" id="PTHR43030:SF1">
    <property type="entry name" value="PHOSPHOENOLPYRUVATE SYNTHASE"/>
    <property type="match status" value="1"/>
</dbReference>
<evidence type="ECO:0000259" key="15">
    <source>
        <dbReference type="Pfam" id="PF01326"/>
    </source>
</evidence>
<evidence type="ECO:0000256" key="4">
    <source>
        <dbReference type="ARBA" id="ARBA00007837"/>
    </source>
</evidence>
<dbReference type="GO" id="GO:0008986">
    <property type="term" value="F:pyruvate, water dikinase activity"/>
    <property type="evidence" value="ECO:0007669"/>
    <property type="project" value="UniProtKB-EC"/>
</dbReference>
<evidence type="ECO:0000256" key="9">
    <source>
        <dbReference type="ARBA" id="ARBA00022741"/>
    </source>
</evidence>
<evidence type="ECO:0000256" key="8">
    <source>
        <dbReference type="ARBA" id="ARBA00022723"/>
    </source>
</evidence>
<dbReference type="GO" id="GO:0006094">
    <property type="term" value="P:gluconeogenesis"/>
    <property type="evidence" value="ECO:0007669"/>
    <property type="project" value="UniProtKB-UniPathway"/>
</dbReference>
<feature type="domain" description="Pyruvate phosphate dikinase AMP/ATP-binding" evidence="15">
    <location>
        <begin position="56"/>
        <end position="285"/>
    </location>
</feature>
<dbReference type="PANTHER" id="PTHR43030">
    <property type="entry name" value="PHOSPHOENOLPYRUVATE SYNTHASE"/>
    <property type="match status" value="1"/>
</dbReference>
<comment type="similarity">
    <text evidence="4">Belongs to the PEP-utilizing enzyme family.</text>
</comment>
<keyword evidence="11" id="KW-0067">ATP-binding</keyword>